<evidence type="ECO:0000313" key="3">
    <source>
        <dbReference type="Proteomes" id="UP000285575"/>
    </source>
</evidence>
<feature type="transmembrane region" description="Helical" evidence="1">
    <location>
        <begin position="378"/>
        <end position="399"/>
    </location>
</feature>
<keyword evidence="1" id="KW-1133">Transmembrane helix</keyword>
<proteinExistence type="predicted"/>
<feature type="transmembrane region" description="Helical" evidence="1">
    <location>
        <begin position="196"/>
        <end position="215"/>
    </location>
</feature>
<sequence>MSAGAVSKRGFLGRVPSGLLVFWGLCVLLHGVTVLLVMAAAAQGEVVSPGWQTGLTALACVLLMPLPLFTVPQLRAERAVWLGRVAPLPAWQRALHDHRRALLLSWALVALPLALLRVLTRPEAETWGATLLEAAWPAALLAALMGLALAAAAALARLLPAAWGALAGLALLVLVMPEAGGVPRAALPALGLGGWLQGYGLVLLMLLFATGALTLHTVHQRLQQAPSALPLAPAVLLPWRRRWQAFIERWRLVDGGKAGVGLTIILGQLPGNLSNPNPQMHVFQAWGSSITAMHGLRMATLTLLALLLLRGATPHWRLLLAPGGHFRRDLGLRIVGTTLLSMTALLLFVLTVLGLMFTLLPFLPGVPWARLPELTLRYAPPVVADLALAVALAAWLRAALGTQKRAALVIGGAALLWFCARWAWAQTPGPGAAFLAELGTRDGTYLFVQFALAALCTALARRAWRRADLAPLMRRPPTRPGDVET</sequence>
<name>A0A437RKP2_9BURK</name>
<keyword evidence="3" id="KW-1185">Reference proteome</keyword>
<feature type="transmembrane region" description="Helical" evidence="1">
    <location>
        <begin position="330"/>
        <end position="358"/>
    </location>
</feature>
<feature type="transmembrane region" description="Helical" evidence="1">
    <location>
        <begin position="101"/>
        <end position="119"/>
    </location>
</feature>
<feature type="transmembrane region" description="Helical" evidence="1">
    <location>
        <begin position="158"/>
        <end position="176"/>
    </location>
</feature>
<dbReference type="RefSeq" id="WP_128227672.1">
    <property type="nucleotide sequence ID" value="NZ_SACR01000002.1"/>
</dbReference>
<keyword evidence="1" id="KW-0812">Transmembrane</keyword>
<dbReference type="OrthoDB" id="10007759at2"/>
<evidence type="ECO:0000256" key="1">
    <source>
        <dbReference type="SAM" id="Phobius"/>
    </source>
</evidence>
<feature type="transmembrane region" description="Helical" evidence="1">
    <location>
        <begin position="134"/>
        <end position="151"/>
    </location>
</feature>
<keyword evidence="1" id="KW-0472">Membrane</keyword>
<feature type="transmembrane region" description="Helical" evidence="1">
    <location>
        <begin position="444"/>
        <end position="464"/>
    </location>
</feature>
<feature type="transmembrane region" description="Helical" evidence="1">
    <location>
        <begin position="20"/>
        <end position="42"/>
    </location>
</feature>
<dbReference type="Proteomes" id="UP000285575">
    <property type="component" value="Unassembled WGS sequence"/>
</dbReference>
<evidence type="ECO:0000313" key="2">
    <source>
        <dbReference type="EMBL" id="RVU47205.1"/>
    </source>
</evidence>
<accession>A0A437RKP2</accession>
<dbReference type="AlphaFoldDB" id="A0A437RKP2"/>
<organism evidence="2 3">
    <name type="scientific">Rubrivivax rivuli</name>
    <dbReference type="NCBI Taxonomy" id="1862385"/>
    <lineage>
        <taxon>Bacteria</taxon>
        <taxon>Pseudomonadati</taxon>
        <taxon>Pseudomonadota</taxon>
        <taxon>Betaproteobacteria</taxon>
        <taxon>Burkholderiales</taxon>
        <taxon>Sphaerotilaceae</taxon>
        <taxon>Rubrivivax</taxon>
    </lineage>
</organism>
<dbReference type="EMBL" id="SACR01000002">
    <property type="protein sequence ID" value="RVU47205.1"/>
    <property type="molecule type" value="Genomic_DNA"/>
</dbReference>
<comment type="caution">
    <text evidence="2">The sequence shown here is derived from an EMBL/GenBank/DDBJ whole genome shotgun (WGS) entry which is preliminary data.</text>
</comment>
<protein>
    <submittedName>
        <fullName evidence="2">Uncharacterized protein</fullName>
    </submittedName>
</protein>
<feature type="transmembrane region" description="Helical" evidence="1">
    <location>
        <begin position="54"/>
        <end position="74"/>
    </location>
</feature>
<reference evidence="2 3" key="1">
    <citation type="submission" date="2019-01" db="EMBL/GenBank/DDBJ databases">
        <authorList>
            <person name="Chen W.-M."/>
        </authorList>
    </citation>
    <scope>NUCLEOTIDE SEQUENCE [LARGE SCALE GENOMIC DNA]</scope>
    <source>
        <strain evidence="2 3">KYPY4</strain>
    </source>
</reference>
<gene>
    <name evidence="2" type="ORF">EOE66_05460</name>
</gene>
<feature type="transmembrane region" description="Helical" evidence="1">
    <location>
        <begin position="406"/>
        <end position="424"/>
    </location>
</feature>